<feature type="transmembrane region" description="Helical" evidence="7">
    <location>
        <begin position="105"/>
        <end position="122"/>
    </location>
</feature>
<protein>
    <recommendedName>
        <fullName evidence="8">Sphingomyelin synthase-like domain-containing protein</fullName>
    </recommendedName>
</protein>
<dbReference type="PANTHER" id="PTHR21290">
    <property type="entry name" value="SPHINGOMYELIN SYNTHETASE"/>
    <property type="match status" value="1"/>
</dbReference>
<reference evidence="9" key="1">
    <citation type="journal article" date="2020" name="Nature">
        <title>Giant virus diversity and host interactions through global metagenomics.</title>
        <authorList>
            <person name="Schulz F."/>
            <person name="Roux S."/>
            <person name="Paez-Espino D."/>
            <person name="Jungbluth S."/>
            <person name="Walsh D.A."/>
            <person name="Denef V.J."/>
            <person name="McMahon K.D."/>
            <person name="Konstantinidis K.T."/>
            <person name="Eloe-Fadrosh E.A."/>
            <person name="Kyrpides N.C."/>
            <person name="Woyke T."/>
        </authorList>
    </citation>
    <scope>NUCLEOTIDE SEQUENCE</scope>
    <source>
        <strain evidence="9">GVMAG-M-3300027963-41</strain>
    </source>
</reference>
<dbReference type="GO" id="GO:0005886">
    <property type="term" value="C:plasma membrane"/>
    <property type="evidence" value="ECO:0007669"/>
    <property type="project" value="TreeGrafter"/>
</dbReference>
<dbReference type="EMBL" id="MN740532">
    <property type="protein sequence ID" value="QHU31742.1"/>
    <property type="molecule type" value="Genomic_DNA"/>
</dbReference>
<keyword evidence="6 7" id="KW-0472">Membrane</keyword>
<evidence type="ECO:0000256" key="6">
    <source>
        <dbReference type="ARBA" id="ARBA00023136"/>
    </source>
</evidence>
<evidence type="ECO:0000256" key="1">
    <source>
        <dbReference type="ARBA" id="ARBA00004141"/>
    </source>
</evidence>
<dbReference type="InterPro" id="IPR025749">
    <property type="entry name" value="Sphingomyelin_synth-like_dom"/>
</dbReference>
<proteinExistence type="predicted"/>
<dbReference type="GO" id="GO:0047493">
    <property type="term" value="F:ceramide cholinephosphotransferase activity"/>
    <property type="evidence" value="ECO:0007669"/>
    <property type="project" value="TreeGrafter"/>
</dbReference>
<dbReference type="PANTHER" id="PTHR21290:SF25">
    <property type="entry name" value="SPHINGOMYELIN SYNTHASE-RELATED PROTEIN 1"/>
    <property type="match status" value="1"/>
</dbReference>
<evidence type="ECO:0000256" key="3">
    <source>
        <dbReference type="ARBA" id="ARBA00022692"/>
    </source>
</evidence>
<name>A0A6C0LR11_9ZZZZ</name>
<keyword evidence="3 7" id="KW-0812">Transmembrane</keyword>
<evidence type="ECO:0000259" key="8">
    <source>
        <dbReference type="Pfam" id="PF14360"/>
    </source>
</evidence>
<accession>A0A6C0LR11</accession>
<dbReference type="GO" id="GO:0046513">
    <property type="term" value="P:ceramide biosynthetic process"/>
    <property type="evidence" value="ECO:0007669"/>
    <property type="project" value="TreeGrafter"/>
</dbReference>
<dbReference type="GO" id="GO:0033188">
    <property type="term" value="F:sphingomyelin synthase activity"/>
    <property type="evidence" value="ECO:0007669"/>
    <property type="project" value="TreeGrafter"/>
</dbReference>
<keyword evidence="5" id="KW-0443">Lipid metabolism</keyword>
<dbReference type="GO" id="GO:0005789">
    <property type="term" value="C:endoplasmic reticulum membrane"/>
    <property type="evidence" value="ECO:0007669"/>
    <property type="project" value="TreeGrafter"/>
</dbReference>
<evidence type="ECO:0000256" key="4">
    <source>
        <dbReference type="ARBA" id="ARBA00022989"/>
    </source>
</evidence>
<feature type="domain" description="Sphingomyelin synthase-like" evidence="8">
    <location>
        <begin position="100"/>
        <end position="163"/>
    </location>
</feature>
<keyword evidence="2" id="KW-0808">Transferase</keyword>
<evidence type="ECO:0000256" key="7">
    <source>
        <dbReference type="SAM" id="Phobius"/>
    </source>
</evidence>
<evidence type="ECO:0000256" key="2">
    <source>
        <dbReference type="ARBA" id="ARBA00022679"/>
    </source>
</evidence>
<feature type="transmembrane region" description="Helical" evidence="7">
    <location>
        <begin position="33"/>
        <end position="52"/>
    </location>
</feature>
<dbReference type="InterPro" id="IPR045221">
    <property type="entry name" value="Sphingomyelin_synth-like"/>
</dbReference>
<evidence type="ECO:0000313" key="9">
    <source>
        <dbReference type="EMBL" id="QHU31742.1"/>
    </source>
</evidence>
<dbReference type="GO" id="GO:0000139">
    <property type="term" value="C:Golgi membrane"/>
    <property type="evidence" value="ECO:0007669"/>
    <property type="project" value="TreeGrafter"/>
</dbReference>
<dbReference type="AlphaFoldDB" id="A0A6C0LR11"/>
<feature type="transmembrane region" description="Helical" evidence="7">
    <location>
        <begin position="153"/>
        <end position="171"/>
    </location>
</feature>
<comment type="subcellular location">
    <subcellularLocation>
        <location evidence="1">Membrane</location>
        <topology evidence="1">Multi-pass membrane protein</topology>
    </subcellularLocation>
</comment>
<keyword evidence="4 7" id="KW-1133">Transmembrane helix</keyword>
<sequence length="173" mass="19462">MWGERHYSRDGGGEGGNPIFDITHINTPSLYKYSWIANIIPLAMLLVLFVGANESDLITEFFFKFLFILVIRAIVGISTILPKHEECQVKFDLQFLLEGGCYDKLFSGHTAIVTLISVLLAREGFMSNWVFWITNIINMALIVLTRSHYTADVLLGFVIAYLVGNGDYGVLPH</sequence>
<dbReference type="Pfam" id="PF14360">
    <property type="entry name" value="PAP2_C"/>
    <property type="match status" value="1"/>
</dbReference>
<organism evidence="9">
    <name type="scientific">viral metagenome</name>
    <dbReference type="NCBI Taxonomy" id="1070528"/>
    <lineage>
        <taxon>unclassified sequences</taxon>
        <taxon>metagenomes</taxon>
        <taxon>organismal metagenomes</taxon>
    </lineage>
</organism>
<feature type="transmembrane region" description="Helical" evidence="7">
    <location>
        <begin position="61"/>
        <end position="81"/>
    </location>
</feature>
<evidence type="ECO:0000256" key="5">
    <source>
        <dbReference type="ARBA" id="ARBA00023098"/>
    </source>
</evidence>